<organism evidence="1 2">
    <name type="scientific">Aliikangiella maris</name>
    <dbReference type="NCBI Taxonomy" id="3162458"/>
    <lineage>
        <taxon>Bacteria</taxon>
        <taxon>Pseudomonadati</taxon>
        <taxon>Pseudomonadota</taxon>
        <taxon>Gammaproteobacteria</taxon>
        <taxon>Oceanospirillales</taxon>
        <taxon>Pleioneaceae</taxon>
        <taxon>Aliikangiella</taxon>
    </lineage>
</organism>
<dbReference type="EMBL" id="JBEVCJ010000025">
    <property type="protein sequence ID" value="MET1256670.1"/>
    <property type="molecule type" value="Genomic_DNA"/>
</dbReference>
<comment type="caution">
    <text evidence="1">The sequence shown here is derived from an EMBL/GenBank/DDBJ whole genome shotgun (WGS) entry which is preliminary data.</text>
</comment>
<reference evidence="1 2" key="1">
    <citation type="submission" date="2024-06" db="EMBL/GenBank/DDBJ databases">
        <authorList>
            <person name="Li F."/>
        </authorList>
    </citation>
    <scope>NUCLEOTIDE SEQUENCE [LARGE SCALE GENOMIC DNA]</scope>
    <source>
        <strain evidence="1 2">GXAS 311</strain>
    </source>
</reference>
<name>A0ABV2BXK9_9GAMM</name>
<sequence>MTLSADNTLWLASLKQVYQLDFNQLNSNAQNLLPAKPVLMANDDSNNIYYGLNEGKIYRQTNLSNQLERLPLIFNQNRVITLRQIAQPQTLFICPLFF</sequence>
<proteinExistence type="predicted"/>
<keyword evidence="2" id="KW-1185">Reference proteome</keyword>
<protein>
    <submittedName>
        <fullName evidence="1">Uncharacterized protein</fullName>
    </submittedName>
</protein>
<gene>
    <name evidence="1" type="ORF">ABVT43_16130</name>
</gene>
<accession>A0ABV2BXK9</accession>
<evidence type="ECO:0000313" key="1">
    <source>
        <dbReference type="EMBL" id="MET1256670.1"/>
    </source>
</evidence>
<evidence type="ECO:0000313" key="2">
    <source>
        <dbReference type="Proteomes" id="UP001548189"/>
    </source>
</evidence>
<dbReference type="Proteomes" id="UP001548189">
    <property type="component" value="Unassembled WGS sequence"/>
</dbReference>